<dbReference type="Pfam" id="PF00072">
    <property type="entry name" value="Response_reg"/>
    <property type="match status" value="1"/>
</dbReference>
<dbReference type="PROSITE" id="PS50110">
    <property type="entry name" value="RESPONSE_REGULATORY"/>
    <property type="match status" value="1"/>
</dbReference>
<reference evidence="4 5" key="1">
    <citation type="submission" date="2011-06" db="EMBL/GenBank/DDBJ databases">
        <title>The draft genome of Thiorhodococcus drewsii AZ1.</title>
        <authorList>
            <consortium name="US DOE Joint Genome Institute (JGI-PGF)"/>
            <person name="Lucas S."/>
            <person name="Han J."/>
            <person name="Lapidus A."/>
            <person name="Cheng J.-F."/>
            <person name="Goodwin L."/>
            <person name="Pitluck S."/>
            <person name="Peters L."/>
            <person name="Land M.L."/>
            <person name="Hauser L."/>
            <person name="Vogl K."/>
            <person name="Liu Z."/>
            <person name="Imhoff J."/>
            <person name="Thiel V."/>
            <person name="Frigaard N.-U."/>
            <person name="Bryant D.A."/>
            <person name="Woyke T.J."/>
        </authorList>
    </citation>
    <scope>NUCLEOTIDE SEQUENCE [LARGE SCALE GENOMIC DNA]</scope>
    <source>
        <strain evidence="4 5">AZ1</strain>
    </source>
</reference>
<evidence type="ECO:0000313" key="4">
    <source>
        <dbReference type="EMBL" id="EGV32161.1"/>
    </source>
</evidence>
<keyword evidence="1 2" id="KW-0597">Phosphoprotein</keyword>
<proteinExistence type="predicted"/>
<keyword evidence="5" id="KW-1185">Reference proteome</keyword>
<dbReference type="OrthoDB" id="281471at2"/>
<evidence type="ECO:0000256" key="1">
    <source>
        <dbReference type="ARBA" id="ARBA00022553"/>
    </source>
</evidence>
<dbReference type="InterPro" id="IPR050595">
    <property type="entry name" value="Bact_response_regulator"/>
</dbReference>
<gene>
    <name evidence="4" type="ORF">ThidrDRAFT_1397</name>
</gene>
<feature type="modified residue" description="4-aspartylphosphate" evidence="2">
    <location>
        <position position="52"/>
    </location>
</feature>
<sequence>MAKLILIDDEDLVRYSLAKVLRKAGHEVIEAENGSQLMSTLEHESTDLIITDLIMPEQDGLGVLFDLRKAGSDIPVIAISGGGRVIDGSFLDVALDMGAKAVLEKPFTNEQLLAEIDRLL</sequence>
<dbReference type="InterPro" id="IPR011006">
    <property type="entry name" value="CheY-like_superfamily"/>
</dbReference>
<dbReference type="AlphaFoldDB" id="G2DZD4"/>
<comment type="caution">
    <text evidence="4">The sequence shown here is derived from an EMBL/GenBank/DDBJ whole genome shotgun (WGS) entry which is preliminary data.</text>
</comment>
<dbReference type="PANTHER" id="PTHR44591:SF23">
    <property type="entry name" value="CHEY SUBFAMILY"/>
    <property type="match status" value="1"/>
</dbReference>
<feature type="domain" description="Response regulatory" evidence="3">
    <location>
        <begin position="3"/>
        <end position="120"/>
    </location>
</feature>
<dbReference type="RefSeq" id="WP_007040111.1">
    <property type="nucleotide sequence ID" value="NZ_AFWT01000008.1"/>
</dbReference>
<dbReference type="PANTHER" id="PTHR44591">
    <property type="entry name" value="STRESS RESPONSE REGULATOR PROTEIN 1"/>
    <property type="match status" value="1"/>
</dbReference>
<dbReference type="STRING" id="765913.ThidrDRAFT_1397"/>
<dbReference type="GO" id="GO:0000160">
    <property type="term" value="P:phosphorelay signal transduction system"/>
    <property type="evidence" value="ECO:0007669"/>
    <property type="project" value="InterPro"/>
</dbReference>
<name>G2DZD4_9GAMM</name>
<evidence type="ECO:0000313" key="5">
    <source>
        <dbReference type="Proteomes" id="UP000004200"/>
    </source>
</evidence>
<dbReference type="Proteomes" id="UP000004200">
    <property type="component" value="Unassembled WGS sequence"/>
</dbReference>
<accession>G2DZD4</accession>
<organism evidence="4 5">
    <name type="scientific">Thiorhodococcus drewsii AZ1</name>
    <dbReference type="NCBI Taxonomy" id="765913"/>
    <lineage>
        <taxon>Bacteria</taxon>
        <taxon>Pseudomonadati</taxon>
        <taxon>Pseudomonadota</taxon>
        <taxon>Gammaproteobacteria</taxon>
        <taxon>Chromatiales</taxon>
        <taxon>Chromatiaceae</taxon>
        <taxon>Thiorhodococcus</taxon>
    </lineage>
</organism>
<dbReference type="SUPFAM" id="SSF52172">
    <property type="entry name" value="CheY-like"/>
    <property type="match status" value="1"/>
</dbReference>
<dbReference type="eggNOG" id="COG2204">
    <property type="taxonomic scope" value="Bacteria"/>
</dbReference>
<dbReference type="EMBL" id="AFWT01000008">
    <property type="protein sequence ID" value="EGV32161.1"/>
    <property type="molecule type" value="Genomic_DNA"/>
</dbReference>
<evidence type="ECO:0000256" key="2">
    <source>
        <dbReference type="PROSITE-ProRule" id="PRU00169"/>
    </source>
</evidence>
<dbReference type="SMART" id="SM00448">
    <property type="entry name" value="REC"/>
    <property type="match status" value="1"/>
</dbReference>
<evidence type="ECO:0000259" key="3">
    <source>
        <dbReference type="PROSITE" id="PS50110"/>
    </source>
</evidence>
<protein>
    <submittedName>
        <fullName evidence="4">Response regulator receiver protein</fullName>
    </submittedName>
</protein>
<dbReference type="InterPro" id="IPR001789">
    <property type="entry name" value="Sig_transdc_resp-reg_receiver"/>
</dbReference>
<dbReference type="Gene3D" id="3.40.50.2300">
    <property type="match status" value="1"/>
</dbReference>